<dbReference type="Gene3D" id="2.10.25.10">
    <property type="entry name" value="Laminin"/>
    <property type="match status" value="1"/>
</dbReference>
<feature type="domain" description="EGF-like" evidence="5">
    <location>
        <begin position="165"/>
        <end position="209"/>
    </location>
</feature>
<dbReference type="OrthoDB" id="6133584at2759"/>
<evidence type="ECO:0000313" key="6">
    <source>
        <dbReference type="EnsemblMetazoa" id="MDOA007479-PA"/>
    </source>
</evidence>
<evidence type="ECO:0000256" key="1">
    <source>
        <dbReference type="PROSITE-ProRule" id="PRU00076"/>
    </source>
</evidence>
<dbReference type="KEGG" id="mde:101901004"/>
<dbReference type="CDD" id="cd00054">
    <property type="entry name" value="EGF_CA"/>
    <property type="match status" value="1"/>
</dbReference>
<name>A0A1I8MQR6_MUSDO</name>
<protein>
    <submittedName>
        <fullName evidence="8">Protein gurken</fullName>
    </submittedName>
</protein>
<reference evidence="6" key="1">
    <citation type="submission" date="2020-05" db="UniProtKB">
        <authorList>
            <consortium name="EnsemblMetazoa"/>
        </authorList>
    </citation>
    <scope>IDENTIFICATION</scope>
    <source>
        <strain evidence="6">Aabys</strain>
    </source>
</reference>
<dbReference type="Pfam" id="PF00008">
    <property type="entry name" value="EGF"/>
    <property type="match status" value="1"/>
</dbReference>
<dbReference type="eggNOG" id="ENOG502QS97">
    <property type="taxonomic scope" value="Eukaryota"/>
</dbReference>
<dbReference type="GO" id="GO:0048018">
    <property type="term" value="F:receptor ligand activity"/>
    <property type="evidence" value="ECO:0007669"/>
    <property type="project" value="InterPro"/>
</dbReference>
<dbReference type="PANTHER" id="PTHR12332:SF1">
    <property type="entry name" value="KEREN-RELATED"/>
    <property type="match status" value="1"/>
</dbReference>
<dbReference type="InterPro" id="IPR043403">
    <property type="entry name" value="Gurken/Spitz"/>
</dbReference>
<reference evidence="8" key="2">
    <citation type="submission" date="2025-04" db="UniProtKB">
        <authorList>
            <consortium name="RefSeq"/>
        </authorList>
    </citation>
    <scope>IDENTIFICATION</scope>
    <source>
        <strain evidence="8">Aabys</strain>
    </source>
</reference>
<evidence type="ECO:0000313" key="7">
    <source>
        <dbReference type="Proteomes" id="UP001652621"/>
    </source>
</evidence>
<dbReference type="VEuPathDB" id="VectorBase:MDOMA2_007724"/>
<dbReference type="EnsemblMetazoa" id="MDOA007479-RA">
    <property type="protein sequence ID" value="MDOA007479-PA"/>
    <property type="gene ID" value="MDOA007479"/>
</dbReference>
<dbReference type="PROSITE" id="PS01186">
    <property type="entry name" value="EGF_2"/>
    <property type="match status" value="1"/>
</dbReference>
<keyword evidence="3" id="KW-1133">Transmembrane helix</keyword>
<gene>
    <name evidence="6" type="primary">101901004</name>
    <name evidence="8" type="synonym">LOC101901004</name>
</gene>
<dbReference type="AlphaFoldDB" id="A0A1I8MQR6"/>
<feature type="region of interest" description="Disordered" evidence="2">
    <location>
        <begin position="82"/>
        <end position="125"/>
    </location>
</feature>
<keyword evidence="1" id="KW-0245">EGF-like domain</keyword>
<evidence type="ECO:0000313" key="8">
    <source>
        <dbReference type="RefSeq" id="XP_005179426.1"/>
    </source>
</evidence>
<dbReference type="SMART" id="SM00181">
    <property type="entry name" value="EGF"/>
    <property type="match status" value="1"/>
</dbReference>
<dbReference type="GO" id="GO:0005154">
    <property type="term" value="F:epidermal growth factor receptor binding"/>
    <property type="evidence" value="ECO:0007669"/>
    <property type="project" value="InterPro"/>
</dbReference>
<evidence type="ECO:0000256" key="3">
    <source>
        <dbReference type="SAM" id="Phobius"/>
    </source>
</evidence>
<dbReference type="RefSeq" id="XP_005179426.1">
    <property type="nucleotide sequence ID" value="XM_005179369.3"/>
</dbReference>
<keyword evidence="3" id="KW-0472">Membrane</keyword>
<evidence type="ECO:0000256" key="2">
    <source>
        <dbReference type="SAM" id="MobiDB-lite"/>
    </source>
</evidence>
<keyword evidence="3" id="KW-0812">Transmembrane</keyword>
<dbReference type="SUPFAM" id="SSF57196">
    <property type="entry name" value="EGF/Laminin"/>
    <property type="match status" value="1"/>
</dbReference>
<accession>A0A1I8MQR6</accession>
<feature type="chain" id="PRO_5044560690" evidence="4">
    <location>
        <begin position="24"/>
        <end position="281"/>
    </location>
</feature>
<organism evidence="6">
    <name type="scientific">Musca domestica</name>
    <name type="common">House fly</name>
    <dbReference type="NCBI Taxonomy" id="7370"/>
    <lineage>
        <taxon>Eukaryota</taxon>
        <taxon>Metazoa</taxon>
        <taxon>Ecdysozoa</taxon>
        <taxon>Arthropoda</taxon>
        <taxon>Hexapoda</taxon>
        <taxon>Insecta</taxon>
        <taxon>Pterygota</taxon>
        <taxon>Neoptera</taxon>
        <taxon>Endopterygota</taxon>
        <taxon>Diptera</taxon>
        <taxon>Brachycera</taxon>
        <taxon>Muscomorpha</taxon>
        <taxon>Muscoidea</taxon>
        <taxon>Muscidae</taxon>
        <taxon>Musca</taxon>
    </lineage>
</organism>
<sequence>MQIPNNLLRIIFMLSTIVAVTDCCSSRILFLREQTFNIIQQHKMQQYQQQGNDQQQPANEKYEQHVYGGSAVSGEKVFNKNHTTINSDDESTSGDEQSTNDGSGTETSAHIDRPPPIFDVNSDQTLKAPPVHGEVITDESAREKIGEKSGYPVLDFYYSIMSHVLSIPCTGQFLTEFCLNGGRCFSYPIGNHSFFSCECADGYVGERCESKHVNGVYGAASTLDSSQPKILTARVVFSFPMLIFLTVTYLFFGMVIVFKCQSPLRYKTAPHTSRAAGLLCT</sequence>
<dbReference type="PROSITE" id="PS50026">
    <property type="entry name" value="EGF_3"/>
    <property type="match status" value="1"/>
</dbReference>
<dbReference type="PROSITE" id="PS00022">
    <property type="entry name" value="EGF_1"/>
    <property type="match status" value="1"/>
</dbReference>
<evidence type="ECO:0000256" key="4">
    <source>
        <dbReference type="SAM" id="SignalP"/>
    </source>
</evidence>
<dbReference type="GeneID" id="101901004"/>
<keyword evidence="1" id="KW-1015">Disulfide bond</keyword>
<dbReference type="Proteomes" id="UP001652621">
    <property type="component" value="Unplaced"/>
</dbReference>
<dbReference type="PANTHER" id="PTHR12332">
    <property type="entry name" value="KEREN-RELATED"/>
    <property type="match status" value="1"/>
</dbReference>
<dbReference type="STRING" id="7370.A0A1I8MQR6"/>
<dbReference type="VEuPathDB" id="VectorBase:MDOA007479"/>
<keyword evidence="4" id="KW-0732">Signal</keyword>
<dbReference type="GO" id="GO:0007173">
    <property type="term" value="P:epidermal growth factor receptor signaling pathway"/>
    <property type="evidence" value="ECO:0007669"/>
    <property type="project" value="InterPro"/>
</dbReference>
<proteinExistence type="predicted"/>
<evidence type="ECO:0000259" key="5">
    <source>
        <dbReference type="PROSITE" id="PS50026"/>
    </source>
</evidence>
<feature type="compositionally biased region" description="Polar residues" evidence="2">
    <location>
        <begin position="94"/>
        <end position="108"/>
    </location>
</feature>
<feature type="transmembrane region" description="Helical" evidence="3">
    <location>
        <begin position="235"/>
        <end position="258"/>
    </location>
</feature>
<dbReference type="InterPro" id="IPR000742">
    <property type="entry name" value="EGF"/>
</dbReference>
<feature type="signal peptide" evidence="4">
    <location>
        <begin position="1"/>
        <end position="23"/>
    </location>
</feature>
<feature type="disulfide bond" evidence="1">
    <location>
        <begin position="199"/>
        <end position="208"/>
    </location>
</feature>
<keyword evidence="7" id="KW-1185">Reference proteome</keyword>
<comment type="caution">
    <text evidence="1">Lacks conserved residue(s) required for the propagation of feature annotation.</text>
</comment>